<dbReference type="SUPFAM" id="SSF46785">
    <property type="entry name" value="Winged helix' DNA-binding domain"/>
    <property type="match status" value="1"/>
</dbReference>
<dbReference type="PROSITE" id="PS50949">
    <property type="entry name" value="HTH_GNTR"/>
    <property type="match status" value="1"/>
</dbReference>
<protein>
    <submittedName>
        <fullName evidence="5">Transcriptional regulator</fullName>
    </submittedName>
</protein>
<evidence type="ECO:0000256" key="3">
    <source>
        <dbReference type="ARBA" id="ARBA00023163"/>
    </source>
</evidence>
<dbReference type="InterPro" id="IPR000524">
    <property type="entry name" value="Tscrpt_reg_HTH_GntR"/>
</dbReference>
<dbReference type="Pfam" id="PF00392">
    <property type="entry name" value="GntR"/>
    <property type="match status" value="1"/>
</dbReference>
<evidence type="ECO:0000259" key="4">
    <source>
        <dbReference type="PROSITE" id="PS50949"/>
    </source>
</evidence>
<dbReference type="Gene3D" id="1.20.120.530">
    <property type="entry name" value="GntR ligand-binding domain-like"/>
    <property type="match status" value="1"/>
</dbReference>
<proteinExistence type="predicted"/>
<keyword evidence="6" id="KW-1185">Reference proteome</keyword>
<dbReference type="InterPro" id="IPR036388">
    <property type="entry name" value="WH-like_DNA-bd_sf"/>
</dbReference>
<evidence type="ECO:0000256" key="2">
    <source>
        <dbReference type="ARBA" id="ARBA00023125"/>
    </source>
</evidence>
<dbReference type="AlphaFoldDB" id="K2NUC8"/>
<dbReference type="EMBL" id="AMSI01000004">
    <property type="protein sequence ID" value="EKF42965.1"/>
    <property type="molecule type" value="Genomic_DNA"/>
</dbReference>
<dbReference type="Proteomes" id="UP000007374">
    <property type="component" value="Unassembled WGS sequence"/>
</dbReference>
<dbReference type="SMART" id="SM00345">
    <property type="entry name" value="HTH_GNTR"/>
    <property type="match status" value="1"/>
</dbReference>
<evidence type="ECO:0000313" key="6">
    <source>
        <dbReference type="Proteomes" id="UP000007374"/>
    </source>
</evidence>
<keyword evidence="3" id="KW-0804">Transcription</keyword>
<dbReference type="Gene3D" id="1.10.10.10">
    <property type="entry name" value="Winged helix-like DNA-binding domain superfamily/Winged helix DNA-binding domain"/>
    <property type="match status" value="1"/>
</dbReference>
<dbReference type="Pfam" id="PF07729">
    <property type="entry name" value="FCD"/>
    <property type="match status" value="1"/>
</dbReference>
<sequence>MSVFSEVSSNDLVTQIARQITEAIVAGRLKPGERLTELQLSREFGTSRAPVREAARLLESQGLVTFSPRRGFFVRTLEASDLRDIYELRIGLELHAASLAVERATDKDIELLERQMRRLYDMADADSIEAQIFEDFAFHRMLCMASGNARLIRVYDEIAMEMRAGITLIGKLYDDPHRMAETHEPIMSALRDRDGERLREALRYHIAVARDAVVALFEETGGVI</sequence>
<reference evidence="5 6" key="1">
    <citation type="journal article" date="2012" name="J. Bacteriol.">
        <title>Genome Sequence of Nitratireductor indicus Type Strain C115.</title>
        <authorList>
            <person name="Lai Q."/>
            <person name="Li G."/>
            <person name="Yu Z."/>
            <person name="Shao Z."/>
        </authorList>
    </citation>
    <scope>NUCLEOTIDE SEQUENCE [LARGE SCALE GENOMIC DNA]</scope>
    <source>
        <strain evidence="5 6">C115</strain>
    </source>
</reference>
<evidence type="ECO:0000256" key="1">
    <source>
        <dbReference type="ARBA" id="ARBA00023015"/>
    </source>
</evidence>
<dbReference type="STRING" id="721133.SAMN05216176_1051"/>
<comment type="caution">
    <text evidence="5">The sequence shown here is derived from an EMBL/GenBank/DDBJ whole genome shotgun (WGS) entry which is preliminary data.</text>
</comment>
<dbReference type="PANTHER" id="PTHR43537">
    <property type="entry name" value="TRANSCRIPTIONAL REGULATOR, GNTR FAMILY"/>
    <property type="match status" value="1"/>
</dbReference>
<dbReference type="CDD" id="cd07377">
    <property type="entry name" value="WHTH_GntR"/>
    <property type="match status" value="1"/>
</dbReference>
<dbReference type="SUPFAM" id="SSF48008">
    <property type="entry name" value="GntR ligand-binding domain-like"/>
    <property type="match status" value="1"/>
</dbReference>
<keyword evidence="2" id="KW-0238">DNA-binding</keyword>
<dbReference type="RefSeq" id="WP_009449865.1">
    <property type="nucleotide sequence ID" value="NZ_AMSI01000004.1"/>
</dbReference>
<name>K2NUC8_9HYPH</name>
<dbReference type="GO" id="GO:0003700">
    <property type="term" value="F:DNA-binding transcription factor activity"/>
    <property type="evidence" value="ECO:0007669"/>
    <property type="project" value="InterPro"/>
</dbReference>
<organism evidence="5 6">
    <name type="scientific">Nitratireductor indicus C115</name>
    <dbReference type="NCBI Taxonomy" id="1231190"/>
    <lineage>
        <taxon>Bacteria</taxon>
        <taxon>Pseudomonadati</taxon>
        <taxon>Pseudomonadota</taxon>
        <taxon>Alphaproteobacteria</taxon>
        <taxon>Hyphomicrobiales</taxon>
        <taxon>Phyllobacteriaceae</taxon>
        <taxon>Nitratireductor</taxon>
    </lineage>
</organism>
<dbReference type="PANTHER" id="PTHR43537:SF24">
    <property type="entry name" value="GLUCONATE OPERON TRANSCRIPTIONAL REPRESSOR"/>
    <property type="match status" value="1"/>
</dbReference>
<dbReference type="PATRIC" id="fig|1231190.3.peg.1372"/>
<gene>
    <name evidence="5" type="ORF">NA8A_06509</name>
</gene>
<dbReference type="OrthoDB" id="7846328at2"/>
<dbReference type="InterPro" id="IPR036390">
    <property type="entry name" value="WH_DNA-bd_sf"/>
</dbReference>
<keyword evidence="1" id="KW-0805">Transcription regulation</keyword>
<dbReference type="PRINTS" id="PR00035">
    <property type="entry name" value="HTHGNTR"/>
</dbReference>
<dbReference type="InterPro" id="IPR011711">
    <property type="entry name" value="GntR_C"/>
</dbReference>
<evidence type="ECO:0000313" key="5">
    <source>
        <dbReference type="EMBL" id="EKF42965.1"/>
    </source>
</evidence>
<dbReference type="InterPro" id="IPR008920">
    <property type="entry name" value="TF_FadR/GntR_C"/>
</dbReference>
<dbReference type="GO" id="GO:0003677">
    <property type="term" value="F:DNA binding"/>
    <property type="evidence" value="ECO:0007669"/>
    <property type="project" value="UniProtKB-KW"/>
</dbReference>
<dbReference type="eggNOG" id="COG1802">
    <property type="taxonomic scope" value="Bacteria"/>
</dbReference>
<dbReference type="SMART" id="SM00895">
    <property type="entry name" value="FCD"/>
    <property type="match status" value="1"/>
</dbReference>
<accession>K2NUC8</accession>
<feature type="domain" description="HTH gntR-type" evidence="4">
    <location>
        <begin position="10"/>
        <end position="77"/>
    </location>
</feature>